<keyword evidence="2" id="KW-1185">Reference proteome</keyword>
<comment type="caution">
    <text evidence="1">The sequence shown here is derived from an EMBL/GenBank/DDBJ whole genome shotgun (WGS) entry which is preliminary data.</text>
</comment>
<evidence type="ECO:0000313" key="1">
    <source>
        <dbReference type="EMBL" id="VTJ87504.1"/>
    </source>
</evidence>
<name>A0A5E4D061_MARMO</name>
<reference evidence="1" key="1">
    <citation type="submission" date="2019-04" db="EMBL/GenBank/DDBJ databases">
        <authorList>
            <person name="Alioto T."/>
            <person name="Alioto T."/>
        </authorList>
    </citation>
    <scope>NUCLEOTIDE SEQUENCE [LARGE SCALE GENOMIC DNA]</scope>
</reference>
<accession>A0A5E4D061</accession>
<dbReference type="AlphaFoldDB" id="A0A5E4D061"/>
<proteinExistence type="predicted"/>
<evidence type="ECO:0000313" key="2">
    <source>
        <dbReference type="Proteomes" id="UP000335636"/>
    </source>
</evidence>
<dbReference type="Proteomes" id="UP000335636">
    <property type="component" value="Unassembled WGS sequence"/>
</dbReference>
<gene>
    <name evidence="1" type="ORF">MONAX_5E009814</name>
</gene>
<feature type="non-terminal residue" evidence="1">
    <location>
        <position position="1"/>
    </location>
</feature>
<protein>
    <submittedName>
        <fullName evidence="1">Uncharacterized protein</fullName>
    </submittedName>
</protein>
<dbReference type="EMBL" id="CABDUW010002618">
    <property type="protein sequence ID" value="VTJ87504.1"/>
    <property type="molecule type" value="Genomic_DNA"/>
</dbReference>
<organism evidence="1 2">
    <name type="scientific">Marmota monax</name>
    <name type="common">Woodchuck</name>
    <dbReference type="NCBI Taxonomy" id="9995"/>
    <lineage>
        <taxon>Eukaryota</taxon>
        <taxon>Metazoa</taxon>
        <taxon>Chordata</taxon>
        <taxon>Craniata</taxon>
        <taxon>Vertebrata</taxon>
        <taxon>Euteleostomi</taxon>
        <taxon>Mammalia</taxon>
        <taxon>Eutheria</taxon>
        <taxon>Euarchontoglires</taxon>
        <taxon>Glires</taxon>
        <taxon>Rodentia</taxon>
        <taxon>Sciuromorpha</taxon>
        <taxon>Sciuridae</taxon>
        <taxon>Xerinae</taxon>
        <taxon>Marmotini</taxon>
        <taxon>Marmota</taxon>
    </lineage>
</organism>
<sequence>APNDEFKLLGACDRFLNSGLMQAQLRTWGKRSRSLPVEVGQQHGAGARHRWEEFERGGSLAAELRRRFTDPSGLKHARLSDLSQHRTPD</sequence>